<proteinExistence type="predicted"/>
<protein>
    <submittedName>
        <fullName evidence="3">Uncharacterized protein</fullName>
    </submittedName>
</protein>
<evidence type="ECO:0000313" key="3">
    <source>
        <dbReference type="EMBL" id="ORD94807.1"/>
    </source>
</evidence>
<feature type="region of interest" description="Disordered" evidence="2">
    <location>
        <begin position="244"/>
        <end position="286"/>
    </location>
</feature>
<dbReference type="AlphaFoldDB" id="A0A1Y1S9E1"/>
<organism evidence="3 4">
    <name type="scientific">Enterospora canceri</name>
    <dbReference type="NCBI Taxonomy" id="1081671"/>
    <lineage>
        <taxon>Eukaryota</taxon>
        <taxon>Fungi</taxon>
        <taxon>Fungi incertae sedis</taxon>
        <taxon>Microsporidia</taxon>
        <taxon>Enterocytozoonidae</taxon>
        <taxon>Enterospora</taxon>
    </lineage>
</organism>
<feature type="compositionally biased region" description="Polar residues" evidence="2">
    <location>
        <begin position="271"/>
        <end position="280"/>
    </location>
</feature>
<dbReference type="OrthoDB" id="10566824at2759"/>
<name>A0A1Y1S9E1_9MICR</name>
<gene>
    <name evidence="3" type="ORF">ECANGB1_2339</name>
</gene>
<feature type="region of interest" description="Disordered" evidence="2">
    <location>
        <begin position="300"/>
        <end position="323"/>
    </location>
</feature>
<sequence length="323" mass="37089">MDGKPMGVDKIGMYKEHAVVAEVLDLLTMETFYVELGTDSLVESDLLGINVAETSELPEITHVKILSTSNPLFRENDMILGVEDVHSDDLVEEITSEESKTLLVLRNHKILRIETDGSKLHCEIGVGLLYRPIIGKEIYNEEYNGKVKRKYRNSINETENRNVTSQVERKEEENKVAQVKEKKLGRSNIKYDDRFDEIVKKEEEYVQGVKKEEETVAKLVNDEFICRRDYAEEGVLTDEAFARRKQKQEKVEPEDGEQEPTVGNQRVFGDLNNQSSSDIFENTKKEEKDCIHFSDCDCEERKKKNSADPSNFLSESDEGGYFK</sequence>
<evidence type="ECO:0000313" key="4">
    <source>
        <dbReference type="Proteomes" id="UP000192639"/>
    </source>
</evidence>
<dbReference type="VEuPathDB" id="MicrosporidiaDB:ECANGB1_2339"/>
<keyword evidence="4" id="KW-1185">Reference proteome</keyword>
<reference evidence="3 4" key="1">
    <citation type="journal article" date="2017" name="Environ. Microbiol.">
        <title>Decay of the glycolytic pathway and adaptation to intranuclear parasitism within Enterocytozoonidae microsporidia.</title>
        <authorList>
            <person name="Wiredu Boakye D."/>
            <person name="Jaroenlak P."/>
            <person name="Prachumwat A."/>
            <person name="Williams T.A."/>
            <person name="Bateman K.S."/>
            <person name="Itsathitphaisarn O."/>
            <person name="Sritunyalucksana K."/>
            <person name="Paszkiewicz K.H."/>
            <person name="Moore K.A."/>
            <person name="Stentiford G.D."/>
            <person name="Williams B.A."/>
        </authorList>
    </citation>
    <scope>NUCLEOTIDE SEQUENCE [LARGE SCALE GENOMIC DNA]</scope>
    <source>
        <strain evidence="3 4">GB1</strain>
    </source>
</reference>
<dbReference type="Proteomes" id="UP000192639">
    <property type="component" value="Unassembled WGS sequence"/>
</dbReference>
<comment type="caution">
    <text evidence="3">The sequence shown here is derived from an EMBL/GenBank/DDBJ whole genome shotgun (WGS) entry which is preliminary data.</text>
</comment>
<accession>A0A1Y1S9E1</accession>
<evidence type="ECO:0000256" key="1">
    <source>
        <dbReference type="SAM" id="Coils"/>
    </source>
</evidence>
<feature type="coiled-coil region" evidence="1">
    <location>
        <begin position="155"/>
        <end position="182"/>
    </location>
</feature>
<evidence type="ECO:0000256" key="2">
    <source>
        <dbReference type="SAM" id="MobiDB-lite"/>
    </source>
</evidence>
<keyword evidence="1" id="KW-0175">Coiled coil</keyword>
<dbReference type="EMBL" id="LWDP01000009">
    <property type="protein sequence ID" value="ORD94807.1"/>
    <property type="molecule type" value="Genomic_DNA"/>
</dbReference>